<organism evidence="2 3">
    <name type="scientific">Candidatus Ornithomonoglobus merdipullorum</name>
    <dbReference type="NCBI Taxonomy" id="2840895"/>
    <lineage>
        <taxon>Bacteria</taxon>
        <taxon>Bacillati</taxon>
        <taxon>Bacillota</taxon>
        <taxon>Clostridia</taxon>
        <taxon>Candidatus Ornithomonoglobus</taxon>
    </lineage>
</organism>
<evidence type="ECO:0000313" key="3">
    <source>
        <dbReference type="Proteomes" id="UP000824109"/>
    </source>
</evidence>
<comment type="caution">
    <text evidence="2">The sequence shown here is derived from an EMBL/GenBank/DDBJ whole genome shotgun (WGS) entry which is preliminary data.</text>
</comment>
<dbReference type="SUPFAM" id="SSF88723">
    <property type="entry name" value="PIN domain-like"/>
    <property type="match status" value="1"/>
</dbReference>
<dbReference type="Pfam" id="PF13470">
    <property type="entry name" value="PIN_3"/>
    <property type="match status" value="1"/>
</dbReference>
<feature type="domain" description="PIN" evidence="1">
    <location>
        <begin position="2"/>
        <end position="115"/>
    </location>
</feature>
<evidence type="ECO:0000313" key="2">
    <source>
        <dbReference type="EMBL" id="HIU57238.1"/>
    </source>
</evidence>
<protein>
    <submittedName>
        <fullName evidence="2">PIN domain-containing protein</fullName>
    </submittedName>
</protein>
<dbReference type="CDD" id="cd09854">
    <property type="entry name" value="PIN_VapC-like"/>
    <property type="match status" value="1"/>
</dbReference>
<reference evidence="2" key="1">
    <citation type="submission" date="2020-10" db="EMBL/GenBank/DDBJ databases">
        <authorList>
            <person name="Gilroy R."/>
        </authorList>
    </citation>
    <scope>NUCLEOTIDE SEQUENCE</scope>
    <source>
        <strain evidence="2">USAMLcec3-3695</strain>
    </source>
</reference>
<dbReference type="Gene3D" id="3.40.50.1010">
    <property type="entry name" value="5'-nuclease"/>
    <property type="match status" value="1"/>
</dbReference>
<proteinExistence type="predicted"/>
<dbReference type="EMBL" id="DVNB01000054">
    <property type="protein sequence ID" value="HIU57238.1"/>
    <property type="molecule type" value="Genomic_DNA"/>
</dbReference>
<dbReference type="AlphaFoldDB" id="A0A9D1MB50"/>
<reference evidence="2" key="2">
    <citation type="journal article" date="2021" name="PeerJ">
        <title>Extensive microbial diversity within the chicken gut microbiome revealed by metagenomics and culture.</title>
        <authorList>
            <person name="Gilroy R."/>
            <person name="Ravi A."/>
            <person name="Getino M."/>
            <person name="Pursley I."/>
            <person name="Horton D.L."/>
            <person name="Alikhan N.F."/>
            <person name="Baker D."/>
            <person name="Gharbi K."/>
            <person name="Hall N."/>
            <person name="Watson M."/>
            <person name="Adriaenssens E.M."/>
            <person name="Foster-Nyarko E."/>
            <person name="Jarju S."/>
            <person name="Secka A."/>
            <person name="Antonio M."/>
            <person name="Oren A."/>
            <person name="Chaudhuri R.R."/>
            <person name="La Ragione R."/>
            <person name="Hildebrand F."/>
            <person name="Pallen M.J."/>
        </authorList>
    </citation>
    <scope>NUCLEOTIDE SEQUENCE</scope>
    <source>
        <strain evidence="2">USAMLcec3-3695</strain>
    </source>
</reference>
<evidence type="ECO:0000259" key="1">
    <source>
        <dbReference type="Pfam" id="PF13470"/>
    </source>
</evidence>
<accession>A0A9D1MB50</accession>
<dbReference type="InterPro" id="IPR029060">
    <property type="entry name" value="PIN-like_dom_sf"/>
</dbReference>
<name>A0A9D1MB50_9FIRM</name>
<dbReference type="Proteomes" id="UP000824109">
    <property type="component" value="Unassembled WGS sequence"/>
</dbReference>
<dbReference type="InterPro" id="IPR002716">
    <property type="entry name" value="PIN_dom"/>
</dbReference>
<sequence>MKLMIDTNIILDVLMQREVLYEASAQVLRVCNSGAHTGLITSNSVCDIFYITRKTIRDRDKLYQVMEGLCSIFSLCDVTGSDVSLALAARAKDFEDCLLAECAKRSGCDYIITRNGKDFKNFGIPTLTPEGFLSLDT</sequence>
<gene>
    <name evidence="2" type="ORF">IAA61_05435</name>
</gene>